<feature type="domain" description="Chemotaxis receptor methyltransferase CheR N-terminal" evidence="1">
    <location>
        <begin position="9"/>
        <end position="60"/>
    </location>
</feature>
<protein>
    <recommendedName>
        <fullName evidence="1">Chemotaxis receptor methyltransferase CheR N-terminal domain-containing protein</fullName>
    </recommendedName>
</protein>
<dbReference type="Pfam" id="PF03705">
    <property type="entry name" value="CheR_N"/>
    <property type="match status" value="1"/>
</dbReference>
<sequence>MNEEIKNIEIQLLLEGIYRIYGYDFRNYSLASLKRRLKQRMAAEKVDTISGLQERIFHQPESMQALFYDLSINVTEFFRNPFESTGLPYHQRNFRKTGSQTLNEHRICPRYTGYPNA</sequence>
<dbReference type="EMBL" id="ATBP01000830">
    <property type="protein sequence ID" value="ETR68797.1"/>
    <property type="molecule type" value="Genomic_DNA"/>
</dbReference>
<dbReference type="AlphaFoldDB" id="A0A1V1P1Q0"/>
<gene>
    <name evidence="2" type="ORF">OMM_10163</name>
</gene>
<reference evidence="3" key="1">
    <citation type="submission" date="2012-11" db="EMBL/GenBank/DDBJ databases">
        <authorList>
            <person name="Lucero-Rivera Y.E."/>
            <person name="Tovar-Ramirez D."/>
        </authorList>
    </citation>
    <scope>NUCLEOTIDE SEQUENCE [LARGE SCALE GENOMIC DNA]</scope>
    <source>
        <strain evidence="3">Araruama</strain>
    </source>
</reference>
<evidence type="ECO:0000313" key="2">
    <source>
        <dbReference type="EMBL" id="ETR68797.1"/>
    </source>
</evidence>
<accession>A0A1V1P1Q0</accession>
<dbReference type="InterPro" id="IPR022641">
    <property type="entry name" value="CheR_N"/>
</dbReference>
<dbReference type="Proteomes" id="UP000189670">
    <property type="component" value="Unassembled WGS sequence"/>
</dbReference>
<organism evidence="2 3">
    <name type="scientific">Candidatus Magnetoglobus multicellularis str. Araruama</name>
    <dbReference type="NCBI Taxonomy" id="890399"/>
    <lineage>
        <taxon>Bacteria</taxon>
        <taxon>Pseudomonadati</taxon>
        <taxon>Thermodesulfobacteriota</taxon>
        <taxon>Desulfobacteria</taxon>
        <taxon>Desulfobacterales</taxon>
        <taxon>Desulfobacteraceae</taxon>
        <taxon>Candidatus Magnetoglobus</taxon>
    </lineage>
</organism>
<comment type="caution">
    <text evidence="2">The sequence shown here is derived from an EMBL/GenBank/DDBJ whole genome shotgun (WGS) entry which is preliminary data.</text>
</comment>
<evidence type="ECO:0000259" key="1">
    <source>
        <dbReference type="Pfam" id="PF03705"/>
    </source>
</evidence>
<name>A0A1V1P1Q0_9BACT</name>
<proteinExistence type="predicted"/>
<evidence type="ECO:0000313" key="3">
    <source>
        <dbReference type="Proteomes" id="UP000189670"/>
    </source>
</evidence>
<dbReference type="SUPFAM" id="SSF47757">
    <property type="entry name" value="Chemotaxis receptor methyltransferase CheR, N-terminal domain"/>
    <property type="match status" value="1"/>
</dbReference>